<proteinExistence type="predicted"/>
<dbReference type="AlphaFoldDB" id="A0AAV4TCY5"/>
<protein>
    <submittedName>
        <fullName evidence="1">Uncharacterized protein</fullName>
    </submittedName>
</protein>
<keyword evidence="2" id="KW-1185">Reference proteome</keyword>
<evidence type="ECO:0000313" key="2">
    <source>
        <dbReference type="Proteomes" id="UP001054945"/>
    </source>
</evidence>
<accession>A0AAV4TCY5</accession>
<comment type="caution">
    <text evidence="1">The sequence shown here is derived from an EMBL/GenBank/DDBJ whole genome shotgun (WGS) entry which is preliminary data.</text>
</comment>
<dbReference type="Proteomes" id="UP001054945">
    <property type="component" value="Unassembled WGS sequence"/>
</dbReference>
<reference evidence="1 2" key="1">
    <citation type="submission" date="2021-06" db="EMBL/GenBank/DDBJ databases">
        <title>Caerostris extrusa draft genome.</title>
        <authorList>
            <person name="Kono N."/>
            <person name="Arakawa K."/>
        </authorList>
    </citation>
    <scope>NUCLEOTIDE SEQUENCE [LARGE SCALE GENOMIC DNA]</scope>
</reference>
<name>A0AAV4TCY5_CAEEX</name>
<organism evidence="1 2">
    <name type="scientific">Caerostris extrusa</name>
    <name type="common">Bark spider</name>
    <name type="synonym">Caerostris bankana</name>
    <dbReference type="NCBI Taxonomy" id="172846"/>
    <lineage>
        <taxon>Eukaryota</taxon>
        <taxon>Metazoa</taxon>
        <taxon>Ecdysozoa</taxon>
        <taxon>Arthropoda</taxon>
        <taxon>Chelicerata</taxon>
        <taxon>Arachnida</taxon>
        <taxon>Araneae</taxon>
        <taxon>Araneomorphae</taxon>
        <taxon>Entelegynae</taxon>
        <taxon>Araneoidea</taxon>
        <taxon>Araneidae</taxon>
        <taxon>Caerostris</taxon>
    </lineage>
</organism>
<sequence length="101" mass="11731">MKRIVFIGVSRHGPKLSPENAGQIENEISVQYNYRRPHNFRCIMKLRCCLMWGQDNLLRQIPSIRANVAIFLASLLFCDCGMQTIRGYWLANSPVRTEFAR</sequence>
<evidence type="ECO:0000313" key="1">
    <source>
        <dbReference type="EMBL" id="GIY43341.1"/>
    </source>
</evidence>
<dbReference type="EMBL" id="BPLR01010964">
    <property type="protein sequence ID" value="GIY43341.1"/>
    <property type="molecule type" value="Genomic_DNA"/>
</dbReference>
<gene>
    <name evidence="1" type="ORF">CEXT_250861</name>
</gene>